<dbReference type="PANTHER" id="PTHR13097">
    <property type="entry name" value="TRANSCRIPTION INITIATION FACTOR IIE, ALPHA SUBUNIT"/>
    <property type="match status" value="1"/>
</dbReference>
<dbReference type="GO" id="GO:0005673">
    <property type="term" value="C:transcription factor TFIIE complex"/>
    <property type="evidence" value="ECO:0007669"/>
    <property type="project" value="TreeGrafter"/>
</dbReference>
<dbReference type="Proteomes" id="UP000008694">
    <property type="component" value="Unassembled WGS sequence"/>
</dbReference>
<dbReference type="InterPro" id="IPR039997">
    <property type="entry name" value="TFE"/>
</dbReference>
<evidence type="ECO:0000256" key="1">
    <source>
        <dbReference type="SAM" id="MobiDB-lite"/>
    </source>
</evidence>
<accession>D7MFI1</accession>
<protein>
    <submittedName>
        <fullName evidence="2">Uncharacterized protein</fullName>
    </submittedName>
</protein>
<keyword evidence="3" id="KW-1185">Reference proteome</keyword>
<dbReference type="PANTHER" id="PTHR13097:SF7">
    <property type="entry name" value="GENERAL TRANSCRIPTION FACTOR IIE SUBUNIT 1"/>
    <property type="match status" value="1"/>
</dbReference>
<dbReference type="FunFam" id="3.30.40.10:FF:000269">
    <property type="entry name" value="Transcription initiation factor IIE subunit alpha"/>
    <property type="match status" value="1"/>
</dbReference>
<dbReference type="HOGENOM" id="CLU_046063_0_0_1"/>
<dbReference type="EMBL" id="GL348719">
    <property type="protein sequence ID" value="EFH44133.1"/>
    <property type="molecule type" value="Genomic_DNA"/>
</dbReference>
<dbReference type="OrthoDB" id="1736343at2759"/>
<dbReference type="InterPro" id="IPR013083">
    <property type="entry name" value="Znf_RING/FYVE/PHD"/>
</dbReference>
<evidence type="ECO:0000313" key="2">
    <source>
        <dbReference type="EMBL" id="EFH44133.1"/>
    </source>
</evidence>
<sequence length="273" mass="31033">MKKKFKHELEDKDNVQEYGRPNCKRKYSALDALRLFSMEGDSFHCENCNGELVMECNKLTSQEVLVDGSDNARRRRDHLKDLLQIMEVRLKPLMDHINRIKDLPLPSFESFPAWEARAATYARENGDRNSDDLIKKGMNLTDEQRGEIRHGAEVYDGGLGEAAELSDDKKSSLGNGVDDKDLKNEYIKGYLAAKLEQHELAEKLNQQESAGQSTTTDIELATTSSDLQVGMKCKREEEDEEDVAWGETFNVSANGNYKVDMNVEAEKAEERDF</sequence>
<dbReference type="KEGG" id="aly:9305997"/>
<dbReference type="eggNOG" id="KOG2593">
    <property type="taxonomic scope" value="Eukaryota"/>
</dbReference>
<dbReference type="SUPFAM" id="SSF57783">
    <property type="entry name" value="Zinc beta-ribbon"/>
    <property type="match status" value="1"/>
</dbReference>
<evidence type="ECO:0000313" key="3">
    <source>
        <dbReference type="Proteomes" id="UP000008694"/>
    </source>
</evidence>
<dbReference type="STRING" id="81972.D7MFI1"/>
<dbReference type="GO" id="GO:0006367">
    <property type="term" value="P:transcription initiation at RNA polymerase II promoter"/>
    <property type="evidence" value="ECO:0007669"/>
    <property type="project" value="TreeGrafter"/>
</dbReference>
<feature type="region of interest" description="Disordered" evidence="1">
    <location>
        <begin position="204"/>
        <end position="224"/>
    </location>
</feature>
<dbReference type="Gramene" id="scaffold_702344.1">
    <property type="protein sequence ID" value="scaffold_702344.1"/>
    <property type="gene ID" value="scaffold_702344.1"/>
</dbReference>
<dbReference type="Gene3D" id="3.30.40.10">
    <property type="entry name" value="Zinc/RING finger domain, C3HC4 (zinc finger)"/>
    <property type="match status" value="1"/>
</dbReference>
<name>D7MFI1_ARALL</name>
<dbReference type="AlphaFoldDB" id="D7MFI1"/>
<proteinExistence type="predicted"/>
<reference evidence="3" key="1">
    <citation type="journal article" date="2011" name="Nat. Genet.">
        <title>The Arabidopsis lyrata genome sequence and the basis of rapid genome size change.</title>
        <authorList>
            <person name="Hu T.T."/>
            <person name="Pattyn P."/>
            <person name="Bakker E.G."/>
            <person name="Cao J."/>
            <person name="Cheng J.-F."/>
            <person name="Clark R.M."/>
            <person name="Fahlgren N."/>
            <person name="Fawcett J.A."/>
            <person name="Grimwood J."/>
            <person name="Gundlach H."/>
            <person name="Haberer G."/>
            <person name="Hollister J.D."/>
            <person name="Ossowski S."/>
            <person name="Ottilar R.P."/>
            <person name="Salamov A.A."/>
            <person name="Schneeberger K."/>
            <person name="Spannagl M."/>
            <person name="Wang X."/>
            <person name="Yang L."/>
            <person name="Nasrallah M.E."/>
            <person name="Bergelson J."/>
            <person name="Carrington J.C."/>
            <person name="Gaut B.S."/>
            <person name="Schmutz J."/>
            <person name="Mayer K.F.X."/>
            <person name="Van de Peer Y."/>
            <person name="Grigoriev I.V."/>
            <person name="Nordborg M."/>
            <person name="Weigel D."/>
            <person name="Guo Y.-L."/>
        </authorList>
    </citation>
    <scope>NUCLEOTIDE SEQUENCE [LARGE SCALE GENOMIC DNA]</scope>
    <source>
        <strain evidence="3">cv. MN47</strain>
    </source>
</reference>
<organism evidence="3">
    <name type="scientific">Arabidopsis lyrata subsp. lyrata</name>
    <name type="common">Lyre-leaved rock-cress</name>
    <dbReference type="NCBI Taxonomy" id="81972"/>
    <lineage>
        <taxon>Eukaryota</taxon>
        <taxon>Viridiplantae</taxon>
        <taxon>Streptophyta</taxon>
        <taxon>Embryophyta</taxon>
        <taxon>Tracheophyta</taxon>
        <taxon>Spermatophyta</taxon>
        <taxon>Magnoliopsida</taxon>
        <taxon>eudicotyledons</taxon>
        <taxon>Gunneridae</taxon>
        <taxon>Pentapetalae</taxon>
        <taxon>rosids</taxon>
        <taxon>malvids</taxon>
        <taxon>Brassicales</taxon>
        <taxon>Brassicaceae</taxon>
        <taxon>Camelineae</taxon>
        <taxon>Arabidopsis</taxon>
    </lineage>
</organism>
<gene>
    <name evidence="2" type="ORF">ARALYDRAFT_914602</name>
</gene>